<dbReference type="InterPro" id="IPR003010">
    <property type="entry name" value="C-N_Hydrolase"/>
</dbReference>
<feature type="transmembrane region" description="Helical" evidence="8">
    <location>
        <begin position="92"/>
        <end position="112"/>
    </location>
</feature>
<evidence type="ECO:0000313" key="10">
    <source>
        <dbReference type="EMBL" id="QGG96380.1"/>
    </source>
</evidence>
<dbReference type="RefSeq" id="WP_153760484.1">
    <property type="nucleotide sequence ID" value="NZ_CP045851.1"/>
</dbReference>
<dbReference type="HAMAP" id="MF_01148">
    <property type="entry name" value="Lnt"/>
    <property type="match status" value="1"/>
</dbReference>
<feature type="transmembrane region" description="Helical" evidence="8">
    <location>
        <begin position="43"/>
        <end position="58"/>
    </location>
</feature>
<feature type="transmembrane region" description="Helical" evidence="8">
    <location>
        <begin position="20"/>
        <end position="37"/>
    </location>
</feature>
<feature type="domain" description="CN hydrolase" evidence="9">
    <location>
        <begin position="214"/>
        <end position="465"/>
    </location>
</feature>
<comment type="function">
    <text evidence="8">Catalyzes the phospholipid dependent N-acylation of the N-terminal cysteine of apolipoprotein, the last step in lipoprotein maturation.</text>
</comment>
<dbReference type="GO" id="GO:0016410">
    <property type="term" value="F:N-acyltransferase activity"/>
    <property type="evidence" value="ECO:0007669"/>
    <property type="project" value="UniProtKB-UniRule"/>
</dbReference>
<feature type="transmembrane region" description="Helical" evidence="8">
    <location>
        <begin position="119"/>
        <end position="137"/>
    </location>
</feature>
<proteinExistence type="inferred from homology"/>
<dbReference type="InterPro" id="IPR045378">
    <property type="entry name" value="LNT_N"/>
</dbReference>
<dbReference type="EC" id="2.3.1.269" evidence="8"/>
<comment type="similarity">
    <text evidence="8">Belongs to the CN hydrolase family. Apolipoprotein N-acyltransferase subfamily.</text>
</comment>
<dbReference type="UniPathway" id="UPA00666"/>
<organism evidence="10 11">
    <name type="scientific">Actinomarinicola tropica</name>
    <dbReference type="NCBI Taxonomy" id="2789776"/>
    <lineage>
        <taxon>Bacteria</taxon>
        <taxon>Bacillati</taxon>
        <taxon>Actinomycetota</taxon>
        <taxon>Acidimicrobiia</taxon>
        <taxon>Acidimicrobiales</taxon>
        <taxon>Iamiaceae</taxon>
        <taxon>Actinomarinicola</taxon>
    </lineage>
</organism>
<gene>
    <name evidence="8 10" type="primary">lnt</name>
    <name evidence="10" type="ORF">GH723_15450</name>
</gene>
<feature type="transmembrane region" description="Helical" evidence="8">
    <location>
        <begin position="157"/>
        <end position="181"/>
    </location>
</feature>
<evidence type="ECO:0000256" key="6">
    <source>
        <dbReference type="ARBA" id="ARBA00023136"/>
    </source>
</evidence>
<dbReference type="PANTHER" id="PTHR38686:SF1">
    <property type="entry name" value="APOLIPOPROTEIN N-ACYLTRANSFERASE"/>
    <property type="match status" value="1"/>
</dbReference>
<evidence type="ECO:0000313" key="11">
    <source>
        <dbReference type="Proteomes" id="UP000334019"/>
    </source>
</evidence>
<dbReference type="KEGG" id="atq:GH723_15450"/>
<dbReference type="GO" id="GO:0005886">
    <property type="term" value="C:plasma membrane"/>
    <property type="evidence" value="ECO:0007669"/>
    <property type="project" value="UniProtKB-SubCell"/>
</dbReference>
<keyword evidence="5 8" id="KW-1133">Transmembrane helix</keyword>
<dbReference type="PANTHER" id="PTHR38686">
    <property type="entry name" value="APOLIPOPROTEIN N-ACYLTRANSFERASE"/>
    <property type="match status" value="1"/>
</dbReference>
<dbReference type="Gene3D" id="3.60.110.10">
    <property type="entry name" value="Carbon-nitrogen hydrolase"/>
    <property type="match status" value="1"/>
</dbReference>
<comment type="pathway">
    <text evidence="8">Protein modification; lipoprotein biosynthesis (N-acyl transfer).</text>
</comment>
<evidence type="ECO:0000256" key="8">
    <source>
        <dbReference type="HAMAP-Rule" id="MF_01148"/>
    </source>
</evidence>
<evidence type="ECO:0000256" key="2">
    <source>
        <dbReference type="ARBA" id="ARBA00022475"/>
    </source>
</evidence>
<keyword evidence="3 8" id="KW-0808">Transferase</keyword>
<dbReference type="Pfam" id="PF20154">
    <property type="entry name" value="LNT_N"/>
    <property type="match status" value="1"/>
</dbReference>
<evidence type="ECO:0000256" key="1">
    <source>
        <dbReference type="ARBA" id="ARBA00004651"/>
    </source>
</evidence>
<dbReference type="InterPro" id="IPR036526">
    <property type="entry name" value="C-N_Hydrolase_sf"/>
</dbReference>
<name>A0A5Q2RR51_9ACTN</name>
<dbReference type="CDD" id="cd07571">
    <property type="entry name" value="ALP_N-acyl_transferase"/>
    <property type="match status" value="1"/>
</dbReference>
<evidence type="ECO:0000256" key="3">
    <source>
        <dbReference type="ARBA" id="ARBA00022679"/>
    </source>
</evidence>
<dbReference type="AlphaFoldDB" id="A0A5Q2RR51"/>
<keyword evidence="2 8" id="KW-1003">Cell membrane</keyword>
<sequence length="509" mass="53995">MAARRAGRRTGRPTRVSERTPVVAAGCIAAGVCLVAAIPPWGWWPLAVVGIALLDLLVADQPAPRRFRRTWLTCAVWLGIGMVWMWDLTPPGYVVATVVFAAYFAVAVAVSPGGRARRLALPAAFVLAEAVRWAWPFGGVPLATIPHGQVAGVLGPVVRVAGPLLLVALTVVVGQALAAAWQRHVRDAAAGSAVVLVVVLLAGVAPTGEAVEELRVAVVQGGGPQRTRAAPEDRQIVFGRHLEASEDIEGPVDLIVWPENVVHIGLGEDGSPGVFEESPEAALLGELARRHDATVVVGVIESLDARSFANTAFVIDPSGEVIDRYDKVRRVPFGEMVPLRDLVERFSGSVPGKDARIGTEPGVVATPVGDLAVAISWEVFFTGRVREGVQLGGDAVINPTNGSSYWLTIVQSQQVASSRLRALETDRWVIQAAPTGFSGLIAPDGTVVERTGVSERRVVHGTIERREGLTWATRLGDAPMVVVALVALAVAWGLSPRRSTEVDRSVEVH</sequence>
<keyword evidence="6 8" id="KW-0472">Membrane</keyword>
<evidence type="ECO:0000256" key="5">
    <source>
        <dbReference type="ARBA" id="ARBA00022989"/>
    </source>
</evidence>
<evidence type="ECO:0000256" key="7">
    <source>
        <dbReference type="ARBA" id="ARBA00023315"/>
    </source>
</evidence>
<dbReference type="Proteomes" id="UP000334019">
    <property type="component" value="Chromosome"/>
</dbReference>
<dbReference type="PROSITE" id="PS50263">
    <property type="entry name" value="CN_HYDROLASE"/>
    <property type="match status" value="1"/>
</dbReference>
<dbReference type="InterPro" id="IPR004563">
    <property type="entry name" value="Apolipo_AcylTrfase"/>
</dbReference>
<dbReference type="Pfam" id="PF00795">
    <property type="entry name" value="CN_hydrolase"/>
    <property type="match status" value="1"/>
</dbReference>
<comment type="catalytic activity">
    <reaction evidence="8">
        <text>N-terminal S-1,2-diacyl-sn-glyceryl-L-cysteinyl-[lipoprotein] + a glycerophospholipid = N-acyl-S-1,2-diacyl-sn-glyceryl-L-cysteinyl-[lipoprotein] + a 2-acyl-sn-glycero-3-phospholipid + H(+)</text>
        <dbReference type="Rhea" id="RHEA:48228"/>
        <dbReference type="Rhea" id="RHEA-COMP:14681"/>
        <dbReference type="Rhea" id="RHEA-COMP:14684"/>
        <dbReference type="ChEBI" id="CHEBI:15378"/>
        <dbReference type="ChEBI" id="CHEBI:136912"/>
        <dbReference type="ChEBI" id="CHEBI:140656"/>
        <dbReference type="ChEBI" id="CHEBI:140657"/>
        <dbReference type="ChEBI" id="CHEBI:140660"/>
        <dbReference type="EC" id="2.3.1.269"/>
    </reaction>
</comment>
<dbReference type="GO" id="GO:0042158">
    <property type="term" value="P:lipoprotein biosynthetic process"/>
    <property type="evidence" value="ECO:0007669"/>
    <property type="project" value="UniProtKB-UniRule"/>
</dbReference>
<dbReference type="EMBL" id="CP045851">
    <property type="protein sequence ID" value="QGG96380.1"/>
    <property type="molecule type" value="Genomic_DNA"/>
</dbReference>
<accession>A0A5Q2RR51</accession>
<evidence type="ECO:0000259" key="9">
    <source>
        <dbReference type="PROSITE" id="PS50263"/>
    </source>
</evidence>
<keyword evidence="7 8" id="KW-0012">Acyltransferase</keyword>
<feature type="transmembrane region" description="Helical" evidence="8">
    <location>
        <begin position="188"/>
        <end position="205"/>
    </location>
</feature>
<protein>
    <recommendedName>
        <fullName evidence="8">Apolipoprotein N-acyltransferase</fullName>
        <shortName evidence="8">ALP N-acyltransferase</shortName>
        <ecNumber evidence="8">2.3.1.269</ecNumber>
    </recommendedName>
</protein>
<evidence type="ECO:0000256" key="4">
    <source>
        <dbReference type="ARBA" id="ARBA00022692"/>
    </source>
</evidence>
<keyword evidence="11" id="KW-1185">Reference proteome</keyword>
<reference evidence="10 11" key="1">
    <citation type="submission" date="2019-11" db="EMBL/GenBank/DDBJ databases">
        <authorList>
            <person name="He Y."/>
        </authorList>
    </citation>
    <scope>NUCLEOTIDE SEQUENCE [LARGE SCALE GENOMIC DNA]</scope>
    <source>
        <strain evidence="10 11">SCSIO 58843</strain>
    </source>
</reference>
<dbReference type="NCBIfam" id="TIGR00546">
    <property type="entry name" value="lnt"/>
    <property type="match status" value="1"/>
</dbReference>
<keyword evidence="4 8" id="KW-0812">Transmembrane</keyword>
<comment type="subcellular location">
    <subcellularLocation>
        <location evidence="1 8">Cell membrane</location>
        <topology evidence="1 8">Multi-pass membrane protein</topology>
    </subcellularLocation>
</comment>
<dbReference type="SUPFAM" id="SSF56317">
    <property type="entry name" value="Carbon-nitrogen hydrolase"/>
    <property type="match status" value="1"/>
</dbReference>
<keyword evidence="10" id="KW-0449">Lipoprotein</keyword>
<feature type="transmembrane region" description="Helical" evidence="8">
    <location>
        <begin position="70"/>
        <end position="86"/>
    </location>
</feature>